<evidence type="ECO:0000313" key="2">
    <source>
        <dbReference type="Proteomes" id="UP001219525"/>
    </source>
</evidence>
<dbReference type="AlphaFoldDB" id="A0AAD6YM99"/>
<organism evidence="1 2">
    <name type="scientific">Mycena pura</name>
    <dbReference type="NCBI Taxonomy" id="153505"/>
    <lineage>
        <taxon>Eukaryota</taxon>
        <taxon>Fungi</taxon>
        <taxon>Dikarya</taxon>
        <taxon>Basidiomycota</taxon>
        <taxon>Agaricomycotina</taxon>
        <taxon>Agaricomycetes</taxon>
        <taxon>Agaricomycetidae</taxon>
        <taxon>Agaricales</taxon>
        <taxon>Marasmiineae</taxon>
        <taxon>Mycenaceae</taxon>
        <taxon>Mycena</taxon>
    </lineage>
</organism>
<gene>
    <name evidence="1" type="ORF">GGX14DRAFT_330627</name>
</gene>
<protein>
    <submittedName>
        <fullName evidence="1">Uncharacterized protein</fullName>
    </submittedName>
</protein>
<reference evidence="1" key="1">
    <citation type="submission" date="2023-03" db="EMBL/GenBank/DDBJ databases">
        <title>Massive genome expansion in bonnet fungi (Mycena s.s.) driven by repeated elements and novel gene families across ecological guilds.</title>
        <authorList>
            <consortium name="Lawrence Berkeley National Laboratory"/>
            <person name="Harder C.B."/>
            <person name="Miyauchi S."/>
            <person name="Viragh M."/>
            <person name="Kuo A."/>
            <person name="Thoen E."/>
            <person name="Andreopoulos B."/>
            <person name="Lu D."/>
            <person name="Skrede I."/>
            <person name="Drula E."/>
            <person name="Henrissat B."/>
            <person name="Morin E."/>
            <person name="Kohler A."/>
            <person name="Barry K."/>
            <person name="LaButti K."/>
            <person name="Morin E."/>
            <person name="Salamov A."/>
            <person name="Lipzen A."/>
            <person name="Mereny Z."/>
            <person name="Hegedus B."/>
            <person name="Baldrian P."/>
            <person name="Stursova M."/>
            <person name="Weitz H."/>
            <person name="Taylor A."/>
            <person name="Grigoriev I.V."/>
            <person name="Nagy L.G."/>
            <person name="Martin F."/>
            <person name="Kauserud H."/>
        </authorList>
    </citation>
    <scope>NUCLEOTIDE SEQUENCE</scope>
    <source>
        <strain evidence="1">9144</strain>
    </source>
</reference>
<feature type="non-terminal residue" evidence="1">
    <location>
        <position position="1"/>
    </location>
</feature>
<evidence type="ECO:0000313" key="1">
    <source>
        <dbReference type="EMBL" id="KAJ7223413.1"/>
    </source>
</evidence>
<keyword evidence="2" id="KW-1185">Reference proteome</keyword>
<dbReference type="Proteomes" id="UP001219525">
    <property type="component" value="Unassembled WGS sequence"/>
</dbReference>
<proteinExistence type="predicted"/>
<sequence length="71" mass="7957">YWSLDPAGIVRLSAEDAKNLGFPAIELKITAWGRSFDGSVYDGLREFHQAKGFNPDSQDVARHLGYPLYEV</sequence>
<feature type="non-terminal residue" evidence="1">
    <location>
        <position position="71"/>
    </location>
</feature>
<comment type="caution">
    <text evidence="1">The sequence shown here is derived from an EMBL/GenBank/DDBJ whole genome shotgun (WGS) entry which is preliminary data.</text>
</comment>
<accession>A0AAD6YM99</accession>
<dbReference type="EMBL" id="JARJCW010000006">
    <property type="protein sequence ID" value="KAJ7223413.1"/>
    <property type="molecule type" value="Genomic_DNA"/>
</dbReference>
<name>A0AAD6YM99_9AGAR</name>